<comment type="catalytic activity">
    <reaction evidence="5 6">
        <text>NAD(+) + ATP = ADP + NADP(+) + H(+)</text>
        <dbReference type="Rhea" id="RHEA:18629"/>
        <dbReference type="ChEBI" id="CHEBI:15378"/>
        <dbReference type="ChEBI" id="CHEBI:30616"/>
        <dbReference type="ChEBI" id="CHEBI:57540"/>
        <dbReference type="ChEBI" id="CHEBI:58349"/>
        <dbReference type="ChEBI" id="CHEBI:456216"/>
        <dbReference type="EC" id="2.7.1.23"/>
    </reaction>
</comment>
<dbReference type="Gene3D" id="2.60.200.30">
    <property type="entry name" value="Probable inorganic polyphosphate/atp-NAD kinase, domain 2"/>
    <property type="match status" value="1"/>
</dbReference>
<evidence type="ECO:0000256" key="1">
    <source>
        <dbReference type="ARBA" id="ARBA00022679"/>
    </source>
</evidence>
<dbReference type="GO" id="GO:0005524">
    <property type="term" value="F:ATP binding"/>
    <property type="evidence" value="ECO:0007669"/>
    <property type="project" value="UniProtKB-KW"/>
</dbReference>
<keyword evidence="1 6" id="KW-0808">Transferase</keyword>
<comment type="function">
    <text evidence="6">Involved in the regulation of the intracellular balance of NAD and NADP, and is a key enzyme in the biosynthesis of NADP. Catalyzes specifically the phosphorylation on 2'-hydroxyl of the adenosine moiety of NAD to yield NADP.</text>
</comment>
<dbReference type="GO" id="GO:0006741">
    <property type="term" value="P:NADP+ biosynthetic process"/>
    <property type="evidence" value="ECO:0007669"/>
    <property type="project" value="UniProtKB-UniRule"/>
</dbReference>
<evidence type="ECO:0000256" key="6">
    <source>
        <dbReference type="HAMAP-Rule" id="MF_00361"/>
    </source>
</evidence>
<feature type="active site" description="Proton acceptor" evidence="6">
    <location>
        <position position="64"/>
    </location>
</feature>
<accession>A0A2A4YKN6</accession>
<proteinExistence type="inferred from homology"/>
<name>A0A2A4YKN6_UNCAE</name>
<comment type="caution">
    <text evidence="7">The sequence shown here is derived from an EMBL/GenBank/DDBJ whole genome shotgun (WGS) entry which is preliminary data.</text>
</comment>
<dbReference type="InterPro" id="IPR017438">
    <property type="entry name" value="ATP-NAD_kinase_N"/>
</dbReference>
<comment type="caution">
    <text evidence="6">Lacks conserved residue(s) required for the propagation of feature annotation.</text>
</comment>
<feature type="binding site" evidence="6">
    <location>
        <begin position="64"/>
        <end position="65"/>
    </location>
    <ligand>
        <name>NAD(+)</name>
        <dbReference type="ChEBI" id="CHEBI:57540"/>
    </ligand>
</feature>
<dbReference type="InterPro" id="IPR002504">
    <property type="entry name" value="NADK"/>
</dbReference>
<evidence type="ECO:0000256" key="5">
    <source>
        <dbReference type="ARBA" id="ARBA00047925"/>
    </source>
</evidence>
<sequence length="279" mass="31086">MIIALFPSHSHKDSEDLCNLILDFFKQNNITVVAEEEDANRLNIPKIDSVDPKEIKFLLSMGGDGTILNIAHRHMDLDAAILGINLGHLGFMADIPISDVKASLQDLLSGAYTIENRIIIEGTAPNNKISYVLNDFVIHRAKNSSLIELSIYVDDLYLNTFEADGIILSTPNGSTAYSLAAGGPILSPSLNGVVITPICPHTISNRPIVLTTDHTIKIEYLSEYDPIEVVADGLEHFQLKQREYFTFKKSDKVFKLVNLNRRDYFSTLRTKLGWSGKLR</sequence>
<dbReference type="Pfam" id="PF01513">
    <property type="entry name" value="NAD_kinase"/>
    <property type="match status" value="1"/>
</dbReference>
<dbReference type="PANTHER" id="PTHR20275:SF0">
    <property type="entry name" value="NAD KINASE"/>
    <property type="match status" value="1"/>
</dbReference>
<gene>
    <name evidence="6" type="primary">nadK</name>
    <name evidence="7" type="ORF">COB11_02240</name>
</gene>
<comment type="similarity">
    <text evidence="6">Belongs to the NAD kinase family.</text>
</comment>
<dbReference type="Proteomes" id="UP000217838">
    <property type="component" value="Unassembled WGS sequence"/>
</dbReference>
<dbReference type="AlphaFoldDB" id="A0A2A4YKN6"/>
<keyword evidence="6" id="KW-0547">Nucleotide-binding</keyword>
<comment type="cofactor">
    <cofactor evidence="6">
        <name>a divalent metal cation</name>
        <dbReference type="ChEBI" id="CHEBI:60240"/>
    </cofactor>
</comment>
<reference evidence="8" key="1">
    <citation type="submission" date="2017-08" db="EMBL/GenBank/DDBJ databases">
        <title>A dynamic microbial community with high functional redundancy inhabits the cold, oxic subseafloor aquifer.</title>
        <authorList>
            <person name="Tully B.J."/>
            <person name="Wheat C.G."/>
            <person name="Glazer B.T."/>
            <person name="Huber J.A."/>
        </authorList>
    </citation>
    <scope>NUCLEOTIDE SEQUENCE [LARGE SCALE GENOMIC DNA]</scope>
</reference>
<evidence type="ECO:0000256" key="2">
    <source>
        <dbReference type="ARBA" id="ARBA00022777"/>
    </source>
</evidence>
<dbReference type="Gene3D" id="3.40.50.10330">
    <property type="entry name" value="Probable inorganic polyphosphate/atp-NAD kinase, domain 1"/>
    <property type="match status" value="1"/>
</dbReference>
<evidence type="ECO:0000256" key="3">
    <source>
        <dbReference type="ARBA" id="ARBA00022857"/>
    </source>
</evidence>
<dbReference type="GO" id="GO:0019674">
    <property type="term" value="P:NAD+ metabolic process"/>
    <property type="evidence" value="ECO:0007669"/>
    <property type="project" value="InterPro"/>
</dbReference>
<dbReference type="GO" id="GO:0051287">
    <property type="term" value="F:NAD binding"/>
    <property type="evidence" value="ECO:0007669"/>
    <property type="project" value="UniProtKB-ARBA"/>
</dbReference>
<keyword evidence="6" id="KW-0963">Cytoplasm</keyword>
<evidence type="ECO:0000313" key="7">
    <source>
        <dbReference type="EMBL" id="PCI95432.1"/>
    </source>
</evidence>
<feature type="binding site" evidence="6">
    <location>
        <position position="164"/>
    </location>
    <ligand>
        <name>NAD(+)</name>
        <dbReference type="ChEBI" id="CHEBI:57540"/>
    </ligand>
</feature>
<dbReference type="EC" id="2.7.1.23" evidence="6"/>
<dbReference type="GO" id="GO:0003951">
    <property type="term" value="F:NAD+ kinase activity"/>
    <property type="evidence" value="ECO:0007669"/>
    <property type="project" value="UniProtKB-UniRule"/>
</dbReference>
<dbReference type="HAMAP" id="MF_00361">
    <property type="entry name" value="NAD_kinase"/>
    <property type="match status" value="1"/>
</dbReference>
<dbReference type="InterPro" id="IPR016064">
    <property type="entry name" value="NAD/diacylglycerol_kinase_sf"/>
</dbReference>
<dbReference type="SUPFAM" id="SSF111331">
    <property type="entry name" value="NAD kinase/diacylglycerol kinase-like"/>
    <property type="match status" value="1"/>
</dbReference>
<evidence type="ECO:0000313" key="8">
    <source>
        <dbReference type="Proteomes" id="UP000217838"/>
    </source>
</evidence>
<dbReference type="GO" id="GO:0005737">
    <property type="term" value="C:cytoplasm"/>
    <property type="evidence" value="ECO:0007669"/>
    <property type="project" value="UniProtKB-SubCell"/>
</dbReference>
<evidence type="ECO:0000256" key="4">
    <source>
        <dbReference type="ARBA" id="ARBA00023027"/>
    </source>
</evidence>
<dbReference type="Pfam" id="PF20143">
    <property type="entry name" value="NAD_kinase_C"/>
    <property type="match status" value="1"/>
</dbReference>
<feature type="binding site" evidence="6">
    <location>
        <begin position="134"/>
        <end position="135"/>
    </location>
    <ligand>
        <name>NAD(+)</name>
        <dbReference type="ChEBI" id="CHEBI:57540"/>
    </ligand>
</feature>
<dbReference type="PANTHER" id="PTHR20275">
    <property type="entry name" value="NAD KINASE"/>
    <property type="match status" value="1"/>
</dbReference>
<keyword evidence="2 6" id="KW-0418">Kinase</keyword>
<protein>
    <recommendedName>
        <fullName evidence="6">NAD kinase</fullName>
        <ecNumber evidence="6">2.7.1.23</ecNumber>
    </recommendedName>
    <alternativeName>
        <fullName evidence="6">ATP-dependent NAD kinase</fullName>
    </alternativeName>
</protein>
<keyword evidence="3 6" id="KW-0521">NADP</keyword>
<organism evidence="7 8">
    <name type="scientific">Aerophobetes bacterium</name>
    <dbReference type="NCBI Taxonomy" id="2030807"/>
    <lineage>
        <taxon>Bacteria</taxon>
        <taxon>Candidatus Aerophobota</taxon>
    </lineage>
</organism>
<comment type="subcellular location">
    <subcellularLocation>
        <location evidence="6">Cytoplasm</location>
    </subcellularLocation>
</comment>
<dbReference type="GO" id="GO:0046872">
    <property type="term" value="F:metal ion binding"/>
    <property type="evidence" value="ECO:0007669"/>
    <property type="project" value="UniProtKB-UniRule"/>
</dbReference>
<dbReference type="EMBL" id="NVUU01000019">
    <property type="protein sequence ID" value="PCI95432.1"/>
    <property type="molecule type" value="Genomic_DNA"/>
</dbReference>
<keyword evidence="6" id="KW-0067">ATP-binding</keyword>
<keyword evidence="4 6" id="KW-0520">NAD</keyword>
<dbReference type="InterPro" id="IPR017437">
    <property type="entry name" value="ATP-NAD_kinase_PpnK-typ_C"/>
</dbReference>